<evidence type="ECO:0000313" key="1">
    <source>
        <dbReference type="EMBL" id="KAJ7711974.1"/>
    </source>
</evidence>
<keyword evidence="2" id="KW-1185">Reference proteome</keyword>
<organism evidence="1 2">
    <name type="scientific">Mycena metata</name>
    <dbReference type="NCBI Taxonomy" id="1033252"/>
    <lineage>
        <taxon>Eukaryota</taxon>
        <taxon>Fungi</taxon>
        <taxon>Dikarya</taxon>
        <taxon>Basidiomycota</taxon>
        <taxon>Agaricomycotina</taxon>
        <taxon>Agaricomycetes</taxon>
        <taxon>Agaricomycetidae</taxon>
        <taxon>Agaricales</taxon>
        <taxon>Marasmiineae</taxon>
        <taxon>Mycenaceae</taxon>
        <taxon>Mycena</taxon>
    </lineage>
</organism>
<dbReference type="Proteomes" id="UP001215598">
    <property type="component" value="Unassembled WGS sequence"/>
</dbReference>
<dbReference type="EMBL" id="JARKIB010000379">
    <property type="protein sequence ID" value="KAJ7711974.1"/>
    <property type="molecule type" value="Genomic_DNA"/>
</dbReference>
<sequence>MRRRFDRRASARSNTVAGRAGGAGIINSIKEAATKFGTVSVRTHSGARILEHQTVSSHQYIKKYRRYRVRTHLGAYILSNQTIKNIKLSRTRELPKPQFGRLFYGKKPIFSPKPARSDLLSHIAFHYILSSISRVQIDKLLSNGPTSWRCADKIIVADDIDRAFGEHKVWHLVIGQISSPAPGVLSRDPGIIHLPLSDEMGCLGQFTSDPINCQPSPFAPIPAAHAFKLRFPACVSVYPSGDLKASTLNPARAPGHVGVSLQHAPSGVSTVHFPKAFAMLQILDRRNLELTANSATQSCTTTGHAHGTLLACRSIDDFRFSVSHPTISTA</sequence>
<dbReference type="AlphaFoldDB" id="A0AAD7H493"/>
<comment type="caution">
    <text evidence="1">The sequence shown here is derived from an EMBL/GenBank/DDBJ whole genome shotgun (WGS) entry which is preliminary data.</text>
</comment>
<name>A0AAD7H493_9AGAR</name>
<reference evidence="1" key="1">
    <citation type="submission" date="2023-03" db="EMBL/GenBank/DDBJ databases">
        <title>Massive genome expansion in bonnet fungi (Mycena s.s.) driven by repeated elements and novel gene families across ecological guilds.</title>
        <authorList>
            <consortium name="Lawrence Berkeley National Laboratory"/>
            <person name="Harder C.B."/>
            <person name="Miyauchi S."/>
            <person name="Viragh M."/>
            <person name="Kuo A."/>
            <person name="Thoen E."/>
            <person name="Andreopoulos B."/>
            <person name="Lu D."/>
            <person name="Skrede I."/>
            <person name="Drula E."/>
            <person name="Henrissat B."/>
            <person name="Morin E."/>
            <person name="Kohler A."/>
            <person name="Barry K."/>
            <person name="LaButti K."/>
            <person name="Morin E."/>
            <person name="Salamov A."/>
            <person name="Lipzen A."/>
            <person name="Mereny Z."/>
            <person name="Hegedus B."/>
            <person name="Baldrian P."/>
            <person name="Stursova M."/>
            <person name="Weitz H."/>
            <person name="Taylor A."/>
            <person name="Grigoriev I.V."/>
            <person name="Nagy L.G."/>
            <person name="Martin F."/>
            <person name="Kauserud H."/>
        </authorList>
    </citation>
    <scope>NUCLEOTIDE SEQUENCE</scope>
    <source>
        <strain evidence="1">CBHHK182m</strain>
    </source>
</reference>
<evidence type="ECO:0000313" key="2">
    <source>
        <dbReference type="Proteomes" id="UP001215598"/>
    </source>
</evidence>
<gene>
    <name evidence="1" type="ORF">B0H16DRAFT_1479807</name>
</gene>
<accession>A0AAD7H493</accession>
<protein>
    <submittedName>
        <fullName evidence="1">Uncharacterized protein</fullName>
    </submittedName>
</protein>
<proteinExistence type="predicted"/>